<dbReference type="Proteomes" id="UP000825051">
    <property type="component" value="Chromosome"/>
</dbReference>
<feature type="transmembrane region" description="Helical" evidence="4">
    <location>
        <begin position="119"/>
        <end position="140"/>
    </location>
</feature>
<dbReference type="InterPro" id="IPR011701">
    <property type="entry name" value="MFS"/>
</dbReference>
<feature type="transmembrane region" description="Helical" evidence="4">
    <location>
        <begin position="438"/>
        <end position="456"/>
    </location>
</feature>
<dbReference type="EMBL" id="CP080507">
    <property type="protein sequence ID" value="QYM80126.1"/>
    <property type="molecule type" value="Genomic_DNA"/>
</dbReference>
<dbReference type="AlphaFoldDB" id="A0A8F9XMD3"/>
<feature type="transmembrane region" description="Helical" evidence="4">
    <location>
        <begin position="398"/>
        <end position="417"/>
    </location>
</feature>
<dbReference type="Gene3D" id="1.20.1250.20">
    <property type="entry name" value="MFS general substrate transporter like domains"/>
    <property type="match status" value="2"/>
</dbReference>
<keyword evidence="3 4" id="KW-0472">Membrane</keyword>
<feature type="transmembrane region" description="Helical" evidence="4">
    <location>
        <begin position="182"/>
        <end position="204"/>
    </location>
</feature>
<dbReference type="CDD" id="cd06174">
    <property type="entry name" value="MFS"/>
    <property type="match status" value="1"/>
</dbReference>
<evidence type="ECO:0000256" key="3">
    <source>
        <dbReference type="ARBA" id="ARBA00023136"/>
    </source>
</evidence>
<name>A0A8F9XMD3_9BACT</name>
<sequence>MATTAGERRGLVRRSLLLCGIEGVLAMPLVYLMLPGNFVIAALLANALHLPADTYGLIVSLPFWCNFLQIFLTPPLTHRFAARTIVIASGWLHFAAWAALAAVLTRFPVGDPQTSGRWFFIFYLCSSFLQSINGVSWTTWVQEWVPERVRGKYFGWRNRILQLALLTFLLVAGELVDRWDNALVAFQWLFAGAVVLRFCSLLLYRRMHVGLLPVTPHAPRRDPRELIRLVLRAPSLSLFIAFGAAWGFAANSFGAFYTLFMFNRLELSATEVSFFQVIGLAAGALSLPGWGQMQDRFGNKPVMLVSFALWQTSNFLWCFLAPHNTNLLYFMWAWAGATGAGFVLGQFNLLLKLIPAEAKALAIGINLAVTSLVTAIAPIIGGQLLSWAFARGHAPLNVYHLAFLVQPVLGFASCLLLRRVQEPKSSPVGYVVGAMRNVRTLGAVFGLGFLLNYAFYRSAKRPPRTDDDPS</sequence>
<feature type="transmembrane region" description="Helical" evidence="4">
    <location>
        <begin position="54"/>
        <end position="72"/>
    </location>
</feature>
<feature type="transmembrane region" description="Helical" evidence="4">
    <location>
        <begin position="16"/>
        <end position="34"/>
    </location>
</feature>
<proteinExistence type="predicted"/>
<dbReference type="PANTHER" id="PTHR23526:SF2">
    <property type="entry name" value="MAJOR FACILITATOR SUPERFAMILY (MFS) PROFILE DOMAIN-CONTAINING PROTEIN"/>
    <property type="match status" value="1"/>
</dbReference>
<feature type="transmembrane region" description="Helical" evidence="4">
    <location>
        <begin position="272"/>
        <end position="290"/>
    </location>
</feature>
<protein>
    <submittedName>
        <fullName evidence="5">MFS transporter</fullName>
    </submittedName>
</protein>
<reference evidence="5" key="1">
    <citation type="submission" date="2021-08" db="EMBL/GenBank/DDBJ databases">
        <title>Genome of a novel bacterium of the phylum Verrucomicrobia, Oleiharenicola sp. KSB-15.</title>
        <authorList>
            <person name="Chung J.-H."/>
            <person name="Ahn J.-H."/>
            <person name="Yoon Y."/>
            <person name="Kim D.-Y."/>
            <person name="An S.-H."/>
            <person name="Park I."/>
            <person name="Yeon J."/>
        </authorList>
    </citation>
    <scope>NUCLEOTIDE SEQUENCE</scope>
    <source>
        <strain evidence="5">KSB-15</strain>
    </source>
</reference>
<evidence type="ECO:0000256" key="1">
    <source>
        <dbReference type="ARBA" id="ARBA00022692"/>
    </source>
</evidence>
<feature type="transmembrane region" description="Helical" evidence="4">
    <location>
        <begin position="236"/>
        <end position="260"/>
    </location>
</feature>
<dbReference type="RefSeq" id="WP_220164862.1">
    <property type="nucleotide sequence ID" value="NZ_CP080507.1"/>
</dbReference>
<feature type="transmembrane region" description="Helical" evidence="4">
    <location>
        <begin position="302"/>
        <end position="323"/>
    </location>
</feature>
<feature type="transmembrane region" description="Helical" evidence="4">
    <location>
        <begin position="160"/>
        <end position="176"/>
    </location>
</feature>
<evidence type="ECO:0000256" key="2">
    <source>
        <dbReference type="ARBA" id="ARBA00022989"/>
    </source>
</evidence>
<dbReference type="SUPFAM" id="SSF103473">
    <property type="entry name" value="MFS general substrate transporter"/>
    <property type="match status" value="1"/>
</dbReference>
<feature type="transmembrane region" description="Helical" evidence="4">
    <location>
        <begin position="363"/>
        <end position="386"/>
    </location>
</feature>
<feature type="transmembrane region" description="Helical" evidence="4">
    <location>
        <begin position="329"/>
        <end position="351"/>
    </location>
</feature>
<feature type="transmembrane region" description="Helical" evidence="4">
    <location>
        <begin position="84"/>
        <end position="107"/>
    </location>
</feature>
<evidence type="ECO:0000256" key="4">
    <source>
        <dbReference type="SAM" id="Phobius"/>
    </source>
</evidence>
<organism evidence="5 6">
    <name type="scientific">Horticoccus luteus</name>
    <dbReference type="NCBI Taxonomy" id="2862869"/>
    <lineage>
        <taxon>Bacteria</taxon>
        <taxon>Pseudomonadati</taxon>
        <taxon>Verrucomicrobiota</taxon>
        <taxon>Opitutia</taxon>
        <taxon>Opitutales</taxon>
        <taxon>Opitutaceae</taxon>
        <taxon>Horticoccus</taxon>
    </lineage>
</organism>
<accession>A0A8F9XMD3</accession>
<keyword evidence="2 4" id="KW-1133">Transmembrane helix</keyword>
<evidence type="ECO:0000313" key="5">
    <source>
        <dbReference type="EMBL" id="QYM80126.1"/>
    </source>
</evidence>
<dbReference type="GO" id="GO:0022857">
    <property type="term" value="F:transmembrane transporter activity"/>
    <property type="evidence" value="ECO:0007669"/>
    <property type="project" value="InterPro"/>
</dbReference>
<evidence type="ECO:0000313" key="6">
    <source>
        <dbReference type="Proteomes" id="UP000825051"/>
    </source>
</evidence>
<dbReference type="KEGG" id="ole:K0B96_05780"/>
<keyword evidence="6" id="KW-1185">Reference proteome</keyword>
<dbReference type="InterPro" id="IPR036259">
    <property type="entry name" value="MFS_trans_sf"/>
</dbReference>
<keyword evidence="1 4" id="KW-0812">Transmembrane</keyword>
<dbReference type="PANTHER" id="PTHR23526">
    <property type="entry name" value="INTEGRAL MEMBRANE TRANSPORT PROTEIN-RELATED"/>
    <property type="match status" value="1"/>
</dbReference>
<dbReference type="InterPro" id="IPR052528">
    <property type="entry name" value="Sugar_transport-like"/>
</dbReference>
<gene>
    <name evidence="5" type="ORF">K0B96_05780</name>
</gene>
<dbReference type="Pfam" id="PF07690">
    <property type="entry name" value="MFS_1"/>
    <property type="match status" value="1"/>
</dbReference>